<dbReference type="EMBL" id="BMIP01000009">
    <property type="protein sequence ID" value="GGD80788.1"/>
    <property type="molecule type" value="Genomic_DNA"/>
</dbReference>
<comment type="similarity">
    <text evidence="1">Belongs to the ATP-dependent AMP-binding enzyme family.</text>
</comment>
<proteinExistence type="inferred from homology"/>
<evidence type="ECO:0000256" key="2">
    <source>
        <dbReference type="ARBA" id="ARBA00022598"/>
    </source>
</evidence>
<dbReference type="EC" id="6.2.1.44" evidence="4"/>
<evidence type="ECO:0000259" key="6">
    <source>
        <dbReference type="Pfam" id="PF00501"/>
    </source>
</evidence>
<comment type="caution">
    <text evidence="8">The sequence shown here is derived from an EMBL/GenBank/DDBJ whole genome shotgun (WGS) entry which is preliminary data.</text>
</comment>
<evidence type="ECO:0000256" key="4">
    <source>
        <dbReference type="ARBA" id="ARBA00066616"/>
    </source>
</evidence>
<gene>
    <name evidence="8" type="ORF">GCM10010990_33330</name>
</gene>
<dbReference type="Proteomes" id="UP000612349">
    <property type="component" value="Unassembled WGS sequence"/>
</dbReference>
<keyword evidence="2" id="KW-0436">Ligase</keyword>
<dbReference type="PANTHER" id="PTHR43767">
    <property type="entry name" value="LONG-CHAIN-FATTY-ACID--COA LIGASE"/>
    <property type="match status" value="1"/>
</dbReference>
<protein>
    <recommendedName>
        <fullName evidence="5">3-methylmercaptopropionyl-CoA ligase</fullName>
        <ecNumber evidence="4">6.2.1.44</ecNumber>
    </recommendedName>
</protein>
<name>A0A917DYF8_9SPHN</name>
<dbReference type="InterPro" id="IPR000873">
    <property type="entry name" value="AMP-dep_synth/lig_dom"/>
</dbReference>
<dbReference type="InterPro" id="IPR042099">
    <property type="entry name" value="ANL_N_sf"/>
</dbReference>
<reference evidence="8" key="1">
    <citation type="journal article" date="2014" name="Int. J. Syst. Evol. Microbiol.">
        <title>Complete genome sequence of Corynebacterium casei LMG S-19264T (=DSM 44701T), isolated from a smear-ripened cheese.</title>
        <authorList>
            <consortium name="US DOE Joint Genome Institute (JGI-PGF)"/>
            <person name="Walter F."/>
            <person name="Albersmeier A."/>
            <person name="Kalinowski J."/>
            <person name="Ruckert C."/>
        </authorList>
    </citation>
    <scope>NUCLEOTIDE SEQUENCE</scope>
    <source>
        <strain evidence="8">CGMCC 1.15360</strain>
    </source>
</reference>
<evidence type="ECO:0000313" key="9">
    <source>
        <dbReference type="Proteomes" id="UP000612349"/>
    </source>
</evidence>
<feature type="domain" description="AMP-dependent synthetase/ligase" evidence="6">
    <location>
        <begin position="23"/>
        <end position="378"/>
    </location>
</feature>
<evidence type="ECO:0000313" key="8">
    <source>
        <dbReference type="EMBL" id="GGD80788.1"/>
    </source>
</evidence>
<dbReference type="GO" id="GO:0016878">
    <property type="term" value="F:acid-thiol ligase activity"/>
    <property type="evidence" value="ECO:0007669"/>
    <property type="project" value="UniProtKB-ARBA"/>
</dbReference>
<keyword evidence="9" id="KW-1185">Reference proteome</keyword>
<evidence type="ECO:0000259" key="7">
    <source>
        <dbReference type="Pfam" id="PF13193"/>
    </source>
</evidence>
<feature type="domain" description="AMP-binding enzyme C-terminal" evidence="7">
    <location>
        <begin position="429"/>
        <end position="504"/>
    </location>
</feature>
<dbReference type="AlphaFoldDB" id="A0A917DYF8"/>
<dbReference type="FunFam" id="3.30.300.30:FF:000008">
    <property type="entry name" value="2,3-dihydroxybenzoate-AMP ligase"/>
    <property type="match status" value="1"/>
</dbReference>
<dbReference type="InterPro" id="IPR045851">
    <property type="entry name" value="AMP-bd_C_sf"/>
</dbReference>
<dbReference type="Pfam" id="PF13193">
    <property type="entry name" value="AMP-binding_C"/>
    <property type="match status" value="1"/>
</dbReference>
<dbReference type="InterPro" id="IPR050237">
    <property type="entry name" value="ATP-dep_AMP-bd_enzyme"/>
</dbReference>
<accession>A0A917DYF8</accession>
<dbReference type="RefSeq" id="WP_066770665.1">
    <property type="nucleotide sequence ID" value="NZ_BMIP01000009.1"/>
</dbReference>
<evidence type="ECO:0000256" key="1">
    <source>
        <dbReference type="ARBA" id="ARBA00006432"/>
    </source>
</evidence>
<organism evidence="8 9">
    <name type="scientific">Croceicoccus mobilis</name>
    <dbReference type="NCBI Taxonomy" id="1703339"/>
    <lineage>
        <taxon>Bacteria</taxon>
        <taxon>Pseudomonadati</taxon>
        <taxon>Pseudomonadota</taxon>
        <taxon>Alphaproteobacteria</taxon>
        <taxon>Sphingomonadales</taxon>
        <taxon>Erythrobacteraceae</taxon>
        <taxon>Croceicoccus</taxon>
    </lineage>
</organism>
<dbReference type="SUPFAM" id="SSF56801">
    <property type="entry name" value="Acetyl-CoA synthetase-like"/>
    <property type="match status" value="1"/>
</dbReference>
<evidence type="ECO:0000256" key="3">
    <source>
        <dbReference type="ARBA" id="ARBA00051915"/>
    </source>
</evidence>
<comment type="catalytic activity">
    <reaction evidence="3">
        <text>3-(methylsulfanyl)propanoate + ATP + CoA = 3-(methylsulfanyl)propanoyl-CoA + AMP + diphosphate</text>
        <dbReference type="Rhea" id="RHEA:43052"/>
        <dbReference type="ChEBI" id="CHEBI:30616"/>
        <dbReference type="ChEBI" id="CHEBI:33019"/>
        <dbReference type="ChEBI" id="CHEBI:49016"/>
        <dbReference type="ChEBI" id="CHEBI:57287"/>
        <dbReference type="ChEBI" id="CHEBI:82815"/>
        <dbReference type="ChEBI" id="CHEBI:456215"/>
        <dbReference type="EC" id="6.2.1.44"/>
    </reaction>
    <physiologicalReaction direction="left-to-right" evidence="3">
        <dbReference type="Rhea" id="RHEA:43053"/>
    </physiologicalReaction>
</comment>
<sequence>MDQASKDDRWRALAVPTFHAVVRDHARSTPDAPAIVFAGRSTSYAELDRLADRGAALMQARGIVPGSRVLFIGRNCDAIAVFALAAERIGAVPVPLNWRLAPEEMVRIAADCETPLVFATDAFRALDDQITARIGADILSADMLVAPLGDAAPDPVDLVTDPETIALQVYTSGTTGAPKGVMLSHRAMLGINTVRARLEWDRWGADDVTLVSAPLGHIGAFGMMARALFFGGCCVIEEQFEVKATLEAIEHYRVTKLALVPTAIKMLLDHPDAVKVDFSSLDQIVYGSAPITPDLLQRAIAAFGCRFVQSYGQTETSGPVVALPPGDHDPGGSRRMTGAGLPMPETEVRIVAPGGQPLRAGETGEILIRSVANMSGYWKRQSDSRAALDSDGWVHTGDAGYLDQDGYLYVRSRVKEMIITGAENVYPAEVESAFSAHPDVAEVAAIGVPDPHWGEAVVAIVVPRRGTKPEAQAMREWARPLIAGYKLPKTIHFVSALPLTTTGKVDKRALTARFSVNLAPAPR</sequence>
<dbReference type="OrthoDB" id="7415522at2"/>
<dbReference type="PANTHER" id="PTHR43767:SF1">
    <property type="entry name" value="NONRIBOSOMAL PEPTIDE SYNTHASE PES1 (EUROFUNG)-RELATED"/>
    <property type="match status" value="1"/>
</dbReference>
<dbReference type="Pfam" id="PF00501">
    <property type="entry name" value="AMP-binding"/>
    <property type="match status" value="1"/>
</dbReference>
<dbReference type="Gene3D" id="3.40.50.12780">
    <property type="entry name" value="N-terminal domain of ligase-like"/>
    <property type="match status" value="1"/>
</dbReference>
<dbReference type="InterPro" id="IPR025110">
    <property type="entry name" value="AMP-bd_C"/>
</dbReference>
<dbReference type="Gene3D" id="3.30.300.30">
    <property type="match status" value="1"/>
</dbReference>
<reference evidence="8" key="2">
    <citation type="submission" date="2020-09" db="EMBL/GenBank/DDBJ databases">
        <authorList>
            <person name="Sun Q."/>
            <person name="Zhou Y."/>
        </authorList>
    </citation>
    <scope>NUCLEOTIDE SEQUENCE</scope>
    <source>
        <strain evidence="8">CGMCC 1.15360</strain>
    </source>
</reference>
<evidence type="ECO:0000256" key="5">
    <source>
        <dbReference type="ARBA" id="ARBA00067668"/>
    </source>
</evidence>